<protein>
    <submittedName>
        <fullName evidence="2">Uncharacterized protein</fullName>
    </submittedName>
</protein>
<gene>
    <name evidence="2" type="ORF">ECRASSUSDP1_LOCUS17112</name>
</gene>
<feature type="compositionally biased region" description="Polar residues" evidence="1">
    <location>
        <begin position="102"/>
        <end position="113"/>
    </location>
</feature>
<feature type="region of interest" description="Disordered" evidence="1">
    <location>
        <begin position="26"/>
        <end position="84"/>
    </location>
</feature>
<evidence type="ECO:0000256" key="1">
    <source>
        <dbReference type="SAM" id="MobiDB-lite"/>
    </source>
</evidence>
<feature type="compositionally biased region" description="Polar residues" evidence="1">
    <location>
        <begin position="211"/>
        <end position="222"/>
    </location>
</feature>
<organism evidence="2 3">
    <name type="scientific">Euplotes crassus</name>
    <dbReference type="NCBI Taxonomy" id="5936"/>
    <lineage>
        <taxon>Eukaryota</taxon>
        <taxon>Sar</taxon>
        <taxon>Alveolata</taxon>
        <taxon>Ciliophora</taxon>
        <taxon>Intramacronucleata</taxon>
        <taxon>Spirotrichea</taxon>
        <taxon>Hypotrichia</taxon>
        <taxon>Euplotida</taxon>
        <taxon>Euplotidae</taxon>
        <taxon>Moneuplotes</taxon>
    </lineage>
</organism>
<accession>A0AAD1XMT4</accession>
<dbReference type="AlphaFoldDB" id="A0AAD1XMT4"/>
<keyword evidence="3" id="KW-1185">Reference proteome</keyword>
<feature type="compositionally biased region" description="Polar residues" evidence="1">
    <location>
        <begin position="175"/>
        <end position="184"/>
    </location>
</feature>
<evidence type="ECO:0000313" key="3">
    <source>
        <dbReference type="Proteomes" id="UP001295684"/>
    </source>
</evidence>
<sequence length="222" mass="24722">MGCGICTPKKPQVEEPKIMNVTKPKRNSIRDDSRGRFGGVTVGVPVGKNQDDIPFRTQDPNQREIYVNNYRSSNNSDRRGSYSGTELIRSEGSQYQAVHSVLSGQSRRYSQEVNPEKTGAGIPISKKSFKSKRWSRDSGYSRGRGTGSRRVQHSMPLSSDSVNSESEESSLSESNYPTSNNQRNAPYAPVDQNESFRGQTSERRSRRSKIGSPTGTVMNESF</sequence>
<feature type="region of interest" description="Disordered" evidence="1">
    <location>
        <begin position="102"/>
        <end position="222"/>
    </location>
</feature>
<dbReference type="EMBL" id="CAMPGE010017251">
    <property type="protein sequence ID" value="CAI2375748.1"/>
    <property type="molecule type" value="Genomic_DNA"/>
</dbReference>
<proteinExistence type="predicted"/>
<evidence type="ECO:0000313" key="2">
    <source>
        <dbReference type="EMBL" id="CAI2375748.1"/>
    </source>
</evidence>
<name>A0AAD1XMT4_EUPCR</name>
<comment type="caution">
    <text evidence="2">The sequence shown here is derived from an EMBL/GenBank/DDBJ whole genome shotgun (WGS) entry which is preliminary data.</text>
</comment>
<dbReference type="Proteomes" id="UP001295684">
    <property type="component" value="Unassembled WGS sequence"/>
</dbReference>
<reference evidence="2" key="1">
    <citation type="submission" date="2023-07" db="EMBL/GenBank/DDBJ databases">
        <authorList>
            <consortium name="AG Swart"/>
            <person name="Singh M."/>
            <person name="Singh A."/>
            <person name="Seah K."/>
            <person name="Emmerich C."/>
        </authorList>
    </citation>
    <scope>NUCLEOTIDE SEQUENCE</scope>
    <source>
        <strain evidence="2">DP1</strain>
    </source>
</reference>